<dbReference type="GO" id="GO:0016747">
    <property type="term" value="F:acyltransferase activity, transferring groups other than amino-acyl groups"/>
    <property type="evidence" value="ECO:0007669"/>
    <property type="project" value="InterPro"/>
</dbReference>
<evidence type="ECO:0000259" key="2">
    <source>
        <dbReference type="Pfam" id="PF01757"/>
    </source>
</evidence>
<dbReference type="GO" id="GO:0016020">
    <property type="term" value="C:membrane"/>
    <property type="evidence" value="ECO:0007669"/>
    <property type="project" value="TreeGrafter"/>
</dbReference>
<evidence type="ECO:0000313" key="3">
    <source>
        <dbReference type="EMBL" id="MBA7719162.1"/>
    </source>
</evidence>
<dbReference type="Pfam" id="PF01757">
    <property type="entry name" value="Acyl_transf_3"/>
    <property type="match status" value="1"/>
</dbReference>
<feature type="transmembrane region" description="Helical" evidence="1">
    <location>
        <begin position="92"/>
        <end position="111"/>
    </location>
</feature>
<feature type="transmembrane region" description="Helical" evidence="1">
    <location>
        <begin position="132"/>
        <end position="150"/>
    </location>
</feature>
<evidence type="ECO:0000313" key="6">
    <source>
        <dbReference type="Proteomes" id="UP000622722"/>
    </source>
</evidence>
<dbReference type="PANTHER" id="PTHR23028:SF131">
    <property type="entry name" value="BLR2367 PROTEIN"/>
    <property type="match status" value="1"/>
</dbReference>
<dbReference type="InterPro" id="IPR050879">
    <property type="entry name" value="Acyltransferase_3"/>
</dbReference>
<dbReference type="Proteomes" id="UP000441160">
    <property type="component" value="Unassembled WGS sequence"/>
</dbReference>
<feature type="transmembrane region" description="Helical" evidence="1">
    <location>
        <begin position="272"/>
        <end position="291"/>
    </location>
</feature>
<dbReference type="EMBL" id="JABXPW010000002">
    <property type="protein sequence ID" value="MBA7719162.1"/>
    <property type="molecule type" value="Genomic_DNA"/>
</dbReference>
<dbReference type="AlphaFoldDB" id="A0A8H1NUQ3"/>
<feature type="transmembrane region" description="Helical" evidence="1">
    <location>
        <begin position="52"/>
        <end position="72"/>
    </location>
</feature>
<evidence type="ECO:0000256" key="1">
    <source>
        <dbReference type="SAM" id="Phobius"/>
    </source>
</evidence>
<keyword evidence="1" id="KW-1133">Transmembrane helix</keyword>
<organism evidence="3 6">
    <name type="scientific">Escherichia coli</name>
    <dbReference type="NCBI Taxonomy" id="562"/>
    <lineage>
        <taxon>Bacteria</taxon>
        <taxon>Pseudomonadati</taxon>
        <taxon>Pseudomonadota</taxon>
        <taxon>Gammaproteobacteria</taxon>
        <taxon>Enterobacterales</taxon>
        <taxon>Enterobacteriaceae</taxon>
        <taxon>Escherichia</taxon>
    </lineage>
</organism>
<feature type="transmembrane region" description="Helical" evidence="1">
    <location>
        <begin position="204"/>
        <end position="221"/>
    </location>
</feature>
<feature type="transmembrane region" description="Helical" evidence="1">
    <location>
        <begin position="170"/>
        <end position="192"/>
    </location>
</feature>
<feature type="domain" description="Acyltransferase 3" evidence="2">
    <location>
        <begin position="54"/>
        <end position="378"/>
    </location>
</feature>
<reference evidence="4 5" key="1">
    <citation type="submission" date="2019-12" db="EMBL/GenBank/DDBJ databases">
        <title>Enteriobacteria Tanzani isolates_8377-8380.</title>
        <authorList>
            <person name="Subbiah M."/>
            <person name="Call D."/>
        </authorList>
    </citation>
    <scope>NUCLEOTIDE SEQUENCE [LARGE SCALE GENOMIC DNA]</scope>
    <source>
        <strain evidence="4 5">8378wB3</strain>
    </source>
</reference>
<feature type="transmembrane region" description="Helical" evidence="1">
    <location>
        <begin position="360"/>
        <end position="382"/>
    </location>
</feature>
<dbReference type="InterPro" id="IPR002656">
    <property type="entry name" value="Acyl_transf_3_dom"/>
</dbReference>
<comment type="caution">
    <text evidence="3">The sequence shown here is derived from an EMBL/GenBank/DDBJ whole genome shotgun (WGS) entry which is preliminary data.</text>
</comment>
<keyword evidence="3" id="KW-0012">Acyltransferase</keyword>
<keyword evidence="1" id="KW-0472">Membrane</keyword>
<evidence type="ECO:0000313" key="4">
    <source>
        <dbReference type="EMBL" id="MWU33795.1"/>
    </source>
</evidence>
<keyword evidence="3" id="KW-0808">Transferase</keyword>
<feature type="transmembrane region" description="Helical" evidence="1">
    <location>
        <begin position="297"/>
        <end position="315"/>
    </location>
</feature>
<name>A0A8H1NUQ3_ECOLX</name>
<feature type="transmembrane region" description="Helical" evidence="1">
    <location>
        <begin position="327"/>
        <end position="348"/>
    </location>
</feature>
<dbReference type="RefSeq" id="WP_135420550.1">
    <property type="nucleotide sequence ID" value="NZ_JADDMI010000007.1"/>
</dbReference>
<dbReference type="Proteomes" id="UP000622722">
    <property type="component" value="Unassembled WGS sequence"/>
</dbReference>
<dbReference type="EMBL" id="WTRX01000095">
    <property type="protein sequence ID" value="MWU33795.1"/>
    <property type="molecule type" value="Genomic_DNA"/>
</dbReference>
<gene>
    <name evidence="4" type="ORF">GP944_24385</name>
    <name evidence="3" type="ORF">HV209_11210</name>
</gene>
<accession>A0A8H1NUQ3</accession>
<feature type="transmembrane region" description="Helical" evidence="1">
    <location>
        <begin position="241"/>
        <end position="260"/>
    </location>
</feature>
<evidence type="ECO:0000313" key="5">
    <source>
        <dbReference type="Proteomes" id="UP000441160"/>
    </source>
</evidence>
<proteinExistence type="predicted"/>
<dbReference type="PANTHER" id="PTHR23028">
    <property type="entry name" value="ACETYLTRANSFERASE"/>
    <property type="match status" value="1"/>
</dbReference>
<reference evidence="3" key="2">
    <citation type="submission" date="2020-06" db="EMBL/GenBank/DDBJ databases">
        <title>REHAB project genomes.</title>
        <authorList>
            <person name="Shaw L.P."/>
        </authorList>
    </citation>
    <scope>NUCLEOTIDE SEQUENCE</scope>
    <source>
        <strain evidence="3">RHBSTW-00474</strain>
    </source>
</reference>
<sequence length="399" mass="45758">MTGKYNNACMPTIMYNTCFILFCINNVYHFNRTYKEGVELRELTPTGSENNSLYSIQILRGLAALAVVAFHGRWFINGAYSEKMLGNILFDYGSFGVDMFFIISGFIITMATERRESAFEFTVKRFFRIYPLYLVCLILFVALSGASFSIKEYIHAITLTPMNYTSLAPYYGYNILAVAWTLSYEILFYAIFCLSMIISRKHREIISTIGIFMLVFIGWGLNGGITLNPIYSPIWLSPINYATNPIILNFVLGMLSYNIYSRIRVVSPNYLTILYASSMIIISLCFLGIVSRGMHHGVLMWGGLSFFIVTFMSIMERAGFDFNHKKLVFLGGISYSLYLVHPVVFQLFRLEYMKFFNSTGFVKFLSMIFISIGVSMITNMLIEKPSQSFARNIIKRYSR</sequence>
<feature type="transmembrane region" description="Helical" evidence="1">
    <location>
        <begin position="12"/>
        <end position="31"/>
    </location>
</feature>
<keyword evidence="1" id="KW-0812">Transmembrane</keyword>
<protein>
    <submittedName>
        <fullName evidence="3 4">Acyltransferase</fullName>
    </submittedName>
</protein>
<dbReference type="GO" id="GO:0000271">
    <property type="term" value="P:polysaccharide biosynthetic process"/>
    <property type="evidence" value="ECO:0007669"/>
    <property type="project" value="TreeGrafter"/>
</dbReference>